<feature type="region of interest" description="Disordered" evidence="1">
    <location>
        <begin position="26"/>
        <end position="48"/>
    </location>
</feature>
<dbReference type="EMBL" id="CAMGYJ010000011">
    <property type="protein sequence ID" value="CAI0625423.1"/>
    <property type="molecule type" value="Genomic_DNA"/>
</dbReference>
<evidence type="ECO:0000256" key="1">
    <source>
        <dbReference type="SAM" id="MobiDB-lite"/>
    </source>
</evidence>
<feature type="compositionally biased region" description="Basic and acidic residues" evidence="1">
    <location>
        <begin position="35"/>
        <end position="48"/>
    </location>
</feature>
<reference evidence="3" key="1">
    <citation type="submission" date="2022-08" db="EMBL/GenBank/DDBJ databases">
        <authorList>
            <person name="Gutierrez-Valencia J."/>
        </authorList>
    </citation>
    <scope>NUCLEOTIDE SEQUENCE</scope>
</reference>
<dbReference type="PANTHER" id="PTHR31407:SF38">
    <property type="entry name" value="PSBP DOMAIN-CONTAINING PROTEIN 4, CHLOROPLASTIC"/>
    <property type="match status" value="1"/>
</dbReference>
<organism evidence="3 4">
    <name type="scientific">Linum tenue</name>
    <dbReference type="NCBI Taxonomy" id="586396"/>
    <lineage>
        <taxon>Eukaryota</taxon>
        <taxon>Viridiplantae</taxon>
        <taxon>Streptophyta</taxon>
        <taxon>Embryophyta</taxon>
        <taxon>Tracheophyta</taxon>
        <taxon>Spermatophyta</taxon>
        <taxon>Magnoliopsida</taxon>
        <taxon>eudicotyledons</taxon>
        <taxon>Gunneridae</taxon>
        <taxon>Pentapetalae</taxon>
        <taxon>rosids</taxon>
        <taxon>fabids</taxon>
        <taxon>Malpighiales</taxon>
        <taxon>Linaceae</taxon>
        <taxon>Linum</taxon>
    </lineage>
</organism>
<dbReference type="GO" id="GO:0009654">
    <property type="term" value="C:photosystem II oxygen evolving complex"/>
    <property type="evidence" value="ECO:0007669"/>
    <property type="project" value="InterPro"/>
</dbReference>
<dbReference type="Gene3D" id="3.40.1000.10">
    <property type="entry name" value="Mog1/PsbP, alpha/beta/alpha sandwich"/>
    <property type="match status" value="1"/>
</dbReference>
<evidence type="ECO:0000313" key="4">
    <source>
        <dbReference type="Proteomes" id="UP001154282"/>
    </source>
</evidence>
<dbReference type="AlphaFoldDB" id="A0AAV0S089"/>
<evidence type="ECO:0000259" key="2">
    <source>
        <dbReference type="Pfam" id="PF01789"/>
    </source>
</evidence>
<dbReference type="Proteomes" id="UP001154282">
    <property type="component" value="Unassembled WGS sequence"/>
</dbReference>
<dbReference type="GO" id="GO:0005509">
    <property type="term" value="F:calcium ion binding"/>
    <property type="evidence" value="ECO:0007669"/>
    <property type="project" value="InterPro"/>
</dbReference>
<dbReference type="PANTHER" id="PTHR31407">
    <property type="match status" value="1"/>
</dbReference>
<comment type="caution">
    <text evidence="3">The sequence shown here is derived from an EMBL/GenBank/DDBJ whole genome shotgun (WGS) entry which is preliminary data.</text>
</comment>
<dbReference type="InterPro" id="IPR016123">
    <property type="entry name" value="Mog1/PsbP_a/b/a-sand"/>
</dbReference>
<accession>A0AAV0S089</accession>
<gene>
    <name evidence="3" type="ORF">LITE_LOCUS50420</name>
</gene>
<dbReference type="Pfam" id="PF01789">
    <property type="entry name" value="PsbP"/>
    <property type="match status" value="1"/>
</dbReference>
<feature type="domain" description="PsbP C-terminal" evidence="2">
    <location>
        <begin position="141"/>
        <end position="284"/>
    </location>
</feature>
<name>A0AAV0S089_9ROSI</name>
<evidence type="ECO:0000313" key="3">
    <source>
        <dbReference type="EMBL" id="CAI0625423.1"/>
    </source>
</evidence>
<sequence length="285" mass="31139">MGVTLFSVSTFPLRCSGSSFPRQSIPRRHLVAKATPDDSHESSNFKDGKLDDGFLTRRSVVGYGVSLLSSSTVLGVTGEGMAVVKQGLLAGRVPGLSDPDEQEFCSNLKIEKTDQTGWRTYRRPDEKSGGHGVGWSPIIPYAFSVPQGWEEVPVSIADLGGTEIDLRFANSKEGRLSVIVAPVLRFADYLGEDARIEQIGPPDRVISAFGPEVIGENVEGKVLSMNVAEHGGRTYYQFELEPPHALITATAAGNRLYLFNVTANGLQWKRHYPELKKISDSFRVV</sequence>
<protein>
    <recommendedName>
        <fullName evidence="2">PsbP C-terminal domain-containing protein</fullName>
    </recommendedName>
</protein>
<dbReference type="GO" id="GO:0019898">
    <property type="term" value="C:extrinsic component of membrane"/>
    <property type="evidence" value="ECO:0007669"/>
    <property type="project" value="InterPro"/>
</dbReference>
<proteinExistence type="predicted"/>
<dbReference type="InterPro" id="IPR002683">
    <property type="entry name" value="PsbP_C"/>
</dbReference>
<dbReference type="SUPFAM" id="SSF55724">
    <property type="entry name" value="Mog1p/PsbP-like"/>
    <property type="match status" value="1"/>
</dbReference>
<dbReference type="GO" id="GO:0015979">
    <property type="term" value="P:photosynthesis"/>
    <property type="evidence" value="ECO:0007669"/>
    <property type="project" value="InterPro"/>
</dbReference>
<keyword evidence="4" id="KW-1185">Reference proteome</keyword>